<gene>
    <name evidence="9" type="ORF">QF035_003073</name>
</gene>
<feature type="domain" description="Protein kinase" evidence="8">
    <location>
        <begin position="52"/>
        <end position="322"/>
    </location>
</feature>
<feature type="transmembrane region" description="Helical" evidence="7">
    <location>
        <begin position="669"/>
        <end position="691"/>
    </location>
</feature>
<accession>A0ABU0SPU2</accession>
<keyword evidence="5" id="KW-0067">ATP-binding</keyword>
<keyword evidence="3" id="KW-0547">Nucleotide-binding</keyword>
<evidence type="ECO:0000256" key="3">
    <source>
        <dbReference type="ARBA" id="ARBA00022741"/>
    </source>
</evidence>
<dbReference type="Proteomes" id="UP001230328">
    <property type="component" value="Unassembled WGS sequence"/>
</dbReference>
<dbReference type="InterPro" id="IPR011009">
    <property type="entry name" value="Kinase-like_dom_sf"/>
</dbReference>
<dbReference type="Pfam" id="PF00069">
    <property type="entry name" value="Pkinase"/>
    <property type="match status" value="1"/>
</dbReference>
<dbReference type="SMART" id="SM00220">
    <property type="entry name" value="S_TKc"/>
    <property type="match status" value="1"/>
</dbReference>
<evidence type="ECO:0000313" key="10">
    <source>
        <dbReference type="Proteomes" id="UP001230328"/>
    </source>
</evidence>
<dbReference type="SUPFAM" id="SSF56112">
    <property type="entry name" value="Protein kinase-like (PK-like)"/>
    <property type="match status" value="1"/>
</dbReference>
<feature type="compositionally biased region" description="Basic and acidic residues" evidence="6">
    <location>
        <begin position="23"/>
        <end position="45"/>
    </location>
</feature>
<evidence type="ECO:0000256" key="7">
    <source>
        <dbReference type="SAM" id="Phobius"/>
    </source>
</evidence>
<reference evidence="9 10" key="1">
    <citation type="submission" date="2023-07" db="EMBL/GenBank/DDBJ databases">
        <title>Comparative genomics of wheat-associated soil bacteria to identify genetic determinants of phenazine resistance.</title>
        <authorList>
            <person name="Mouncey N."/>
        </authorList>
    </citation>
    <scope>NUCLEOTIDE SEQUENCE [LARGE SCALE GENOMIC DNA]</scope>
    <source>
        <strain evidence="9 10">V2I4</strain>
    </source>
</reference>
<dbReference type="PROSITE" id="PS50011">
    <property type="entry name" value="PROTEIN_KINASE_DOM"/>
    <property type="match status" value="1"/>
</dbReference>
<protein>
    <recommendedName>
        <fullName evidence="8">Protein kinase domain-containing protein</fullName>
    </recommendedName>
</protein>
<keyword evidence="2" id="KW-0808">Transferase</keyword>
<dbReference type="InterPro" id="IPR000719">
    <property type="entry name" value="Prot_kinase_dom"/>
</dbReference>
<organism evidence="9 10">
    <name type="scientific">Streptomyces umbrinus</name>
    <dbReference type="NCBI Taxonomy" id="67370"/>
    <lineage>
        <taxon>Bacteria</taxon>
        <taxon>Bacillati</taxon>
        <taxon>Actinomycetota</taxon>
        <taxon>Actinomycetes</taxon>
        <taxon>Kitasatosporales</taxon>
        <taxon>Streptomycetaceae</taxon>
        <taxon>Streptomyces</taxon>
        <taxon>Streptomyces phaeochromogenes group</taxon>
    </lineage>
</organism>
<feature type="transmembrane region" description="Helical" evidence="7">
    <location>
        <begin position="636"/>
        <end position="657"/>
    </location>
</feature>
<dbReference type="InterPro" id="IPR008266">
    <property type="entry name" value="Tyr_kinase_AS"/>
</dbReference>
<evidence type="ECO:0000256" key="6">
    <source>
        <dbReference type="SAM" id="MobiDB-lite"/>
    </source>
</evidence>
<dbReference type="EMBL" id="JAUSZI010000002">
    <property type="protein sequence ID" value="MDQ1025491.1"/>
    <property type="molecule type" value="Genomic_DNA"/>
</dbReference>
<keyword evidence="7" id="KW-0472">Membrane</keyword>
<evidence type="ECO:0000256" key="4">
    <source>
        <dbReference type="ARBA" id="ARBA00022777"/>
    </source>
</evidence>
<evidence type="ECO:0000256" key="5">
    <source>
        <dbReference type="ARBA" id="ARBA00022840"/>
    </source>
</evidence>
<dbReference type="PANTHER" id="PTHR24351">
    <property type="entry name" value="RIBOSOMAL PROTEIN S6 KINASE"/>
    <property type="match status" value="1"/>
</dbReference>
<proteinExistence type="predicted"/>
<keyword evidence="10" id="KW-1185">Reference proteome</keyword>
<name>A0ABU0SPU2_9ACTN</name>
<evidence type="ECO:0000256" key="1">
    <source>
        <dbReference type="ARBA" id="ARBA00022527"/>
    </source>
</evidence>
<feature type="transmembrane region" description="Helical" evidence="7">
    <location>
        <begin position="750"/>
        <end position="766"/>
    </location>
</feature>
<evidence type="ECO:0000259" key="8">
    <source>
        <dbReference type="PROSITE" id="PS50011"/>
    </source>
</evidence>
<keyword evidence="1" id="KW-0723">Serine/threonine-protein kinase</keyword>
<keyword evidence="7" id="KW-0812">Transmembrane</keyword>
<sequence>MSTAEPLGGDPDTAGNAVPPTDHFPDVESDPARGREARPQLHDLPEELRGRFERLAELGTGRTGEPLPQQAVVLRVVEREPKLRPAGVPLVWKGYHHFYAPDRRVHEILGDPVDQHVVQVLDRGIATGMVWEVCPSAGEVTLAEYRARHQARKGAPLPTEHVRRVIEQLHRALTALHGRGIVHRDVAPDNIVVREGPHEEPELVLVDFGAAVQSSPSLSRPVRHWAGKPLYLAPEAATVVQNVAPSGDWWSMGMVVAELALGTHPIRLRERSVVLKRLSTEDVDLSGIADTRLRALCEGLLTRSLNHRWGATEVGQWIHPDQADPVPITRGTAPSPEITPAPGSRVRPFSFMGVPYSDLEELAEALDRRHPGAAQLLSSAPRREELVKWLGQFVSTGPAVGGTSPADPADPLEDLRTRLADEPGPVTLAELLNRLGPHLPVTWHGSSLEGDQLPVPLERAVAGDRDARDLVEALRHPGLLTALAVRPGGEQLAATEEQWRRLRDAWDAQTDELALRHPLLRRRAVRAALARDTGVDARLLHLARLPQTAGVWSRRAGAEARRLAVPVPWFERLLDEADEPLRALAAVRLARLAQNDAGRAYAHLEERGRQEAAAALAAARDGLDVAMRRLDMLPNLGWAVLGAVLVCAPWGFVISLSDAANLAPQSAVVTGWLLAMPAAFVVHALELWIAVRIGPPGYHPSQSLAGLVIGTAERPSRFTLGSRWARLVSTVLMLVLFLGVLPYVLLWAPWLWPVGTVVALAVWTVRRDRVWRRELRRQRAVQAAVRAGRTLPAVAGGRTV</sequence>
<comment type="caution">
    <text evidence="9">The sequence shown here is derived from an EMBL/GenBank/DDBJ whole genome shotgun (WGS) entry which is preliminary data.</text>
</comment>
<dbReference type="RefSeq" id="WP_307520839.1">
    <property type="nucleotide sequence ID" value="NZ_JAUSZI010000002.1"/>
</dbReference>
<keyword evidence="4" id="KW-0418">Kinase</keyword>
<dbReference type="Gene3D" id="1.10.510.10">
    <property type="entry name" value="Transferase(Phosphotransferase) domain 1"/>
    <property type="match status" value="1"/>
</dbReference>
<evidence type="ECO:0000313" key="9">
    <source>
        <dbReference type="EMBL" id="MDQ1025491.1"/>
    </source>
</evidence>
<evidence type="ECO:0000256" key="2">
    <source>
        <dbReference type="ARBA" id="ARBA00022679"/>
    </source>
</evidence>
<dbReference type="PROSITE" id="PS00109">
    <property type="entry name" value="PROTEIN_KINASE_TYR"/>
    <property type="match status" value="1"/>
</dbReference>
<keyword evidence="7" id="KW-1133">Transmembrane helix</keyword>
<feature type="region of interest" description="Disordered" evidence="6">
    <location>
        <begin position="1"/>
        <end position="45"/>
    </location>
</feature>